<proteinExistence type="inferred from homology"/>
<keyword evidence="5" id="KW-1185">Reference proteome</keyword>
<dbReference type="EMBL" id="CP009122">
    <property type="protein sequence ID" value="AJA09097.1"/>
    <property type="molecule type" value="Genomic_DNA"/>
</dbReference>
<dbReference type="InterPro" id="IPR023296">
    <property type="entry name" value="Glyco_hydro_beta-prop_sf"/>
</dbReference>
<dbReference type="Proteomes" id="UP000030907">
    <property type="component" value="Chromosome"/>
</dbReference>
<dbReference type="GO" id="GO:0016757">
    <property type="term" value="F:glycosyltransferase activity"/>
    <property type="evidence" value="ECO:0007669"/>
    <property type="project" value="UniProtKB-KW"/>
</dbReference>
<reference evidence="4 5" key="1">
    <citation type="journal article" date="2015" name="Int. J. Syst. Evol. Microbiol.">
        <title>Description of Sphingopyxis fribergensis sp. nov. - a soil bacterium with the ability to degrade styrene and phenylacetic acid.</title>
        <authorList>
            <person name="Oelschlagel M."/>
            <person name="Ruckert C."/>
            <person name="Kalinowski J."/>
            <person name="Schmidt G."/>
            <person name="Schlomann M."/>
            <person name="Tischler D."/>
        </authorList>
    </citation>
    <scope>NUCLEOTIDE SEQUENCE [LARGE SCALE GENOMIC DNA]</scope>
    <source>
        <strain evidence="4 5">Kp5.2</strain>
    </source>
</reference>
<evidence type="ECO:0000256" key="3">
    <source>
        <dbReference type="ARBA" id="ARBA00024356"/>
    </source>
</evidence>
<dbReference type="HOGENOM" id="CLU_640768_0_0_5"/>
<dbReference type="SUPFAM" id="SSF75005">
    <property type="entry name" value="Arabinanase/levansucrase/invertase"/>
    <property type="match status" value="1"/>
</dbReference>
<dbReference type="InterPro" id="IPR007184">
    <property type="entry name" value="Mannoside_phosphorylase"/>
</dbReference>
<dbReference type="STRING" id="1515612.SKP52_10980"/>
<evidence type="ECO:0000313" key="4">
    <source>
        <dbReference type="EMBL" id="AJA09097.1"/>
    </source>
</evidence>
<dbReference type="PANTHER" id="PTHR34106:SF4">
    <property type="entry name" value="BLL5143 PROTEIN"/>
    <property type="match status" value="1"/>
</dbReference>
<dbReference type="RefSeq" id="WP_039574702.1">
    <property type="nucleotide sequence ID" value="NZ_CP009122.1"/>
</dbReference>
<dbReference type="AlphaFoldDB" id="A0A0A7PME2"/>
<dbReference type="Pfam" id="PF04041">
    <property type="entry name" value="Glyco_hydro_130"/>
    <property type="match status" value="1"/>
</dbReference>
<evidence type="ECO:0000256" key="2">
    <source>
        <dbReference type="ARBA" id="ARBA00022679"/>
    </source>
</evidence>
<dbReference type="PANTHER" id="PTHR34106">
    <property type="entry name" value="GLYCOSIDASE"/>
    <property type="match status" value="1"/>
</dbReference>
<evidence type="ECO:0000256" key="1">
    <source>
        <dbReference type="ARBA" id="ARBA00022676"/>
    </source>
</evidence>
<dbReference type="CDD" id="cd18613">
    <property type="entry name" value="GH130"/>
    <property type="match status" value="1"/>
</dbReference>
<keyword evidence="4" id="KW-0326">Glycosidase</keyword>
<keyword evidence="4" id="KW-0378">Hydrolase</keyword>
<evidence type="ECO:0000313" key="5">
    <source>
        <dbReference type="Proteomes" id="UP000030907"/>
    </source>
</evidence>
<comment type="similarity">
    <text evidence="3">Belongs to the glycosyl hydrolase 130 family.</text>
</comment>
<keyword evidence="2" id="KW-0808">Transferase</keyword>
<dbReference type="OrthoDB" id="9776657at2"/>
<dbReference type="Gene3D" id="2.115.10.20">
    <property type="entry name" value="Glycosyl hydrolase domain, family 43"/>
    <property type="match status" value="1"/>
</dbReference>
<sequence>MHLVQHELRLHADPTRVVVRPFHLAWQASGPDLERVQRLAREIVALDPRTVRAELSVVLRDFADRHWQIEKVFEDRFDEIEPKLGLEGLALKRETRLLIGAYFCHEYSYAAAALMNPSVVRHPDQSGLQEGCIRILLSLRAVGEGHISTIAFREGIITRDRELTLLPQPGFATAAMLGPHREDKPSDVVSLYRQKDSTISGTVIFPITEAQRNGLEDLRLLEFERDSGKSEWVGTYTAYSGRDIQSELLRTRDFKDFTLTPIKGGAGRNKGMALFPRKIDGQFCMIGRQDGKNLYLLRSDTIDHWEGGELLLEPRFPWELIQIGNCGAPIELDEGWLVLTHGVGAMRKYAIGAVLLDKADPSKVIGRTANPILSAADEDREGYVPNVVYTCGAIRVGDDIFLPYGVADSSVCFAFVAISEILAAMDYSARAVG</sequence>
<gene>
    <name evidence="4" type="ORF">SKP52_10980</name>
</gene>
<protein>
    <submittedName>
        <fullName evidence="4">Glycosidase</fullName>
    </submittedName>
</protein>
<keyword evidence="1" id="KW-0328">Glycosyltransferase</keyword>
<name>A0A0A7PME2_9SPHN</name>
<dbReference type="KEGG" id="sphk:SKP52_10980"/>
<organism evidence="4 5">
    <name type="scientific">Sphingopyxis fribergensis</name>
    <dbReference type="NCBI Taxonomy" id="1515612"/>
    <lineage>
        <taxon>Bacteria</taxon>
        <taxon>Pseudomonadati</taxon>
        <taxon>Pseudomonadota</taxon>
        <taxon>Alphaproteobacteria</taxon>
        <taxon>Sphingomonadales</taxon>
        <taxon>Sphingomonadaceae</taxon>
        <taxon>Sphingopyxis</taxon>
    </lineage>
</organism>
<dbReference type="GO" id="GO:0016798">
    <property type="term" value="F:hydrolase activity, acting on glycosyl bonds"/>
    <property type="evidence" value="ECO:0007669"/>
    <property type="project" value="UniProtKB-KW"/>
</dbReference>
<accession>A0A0A7PME2</accession>